<accession>K7KBH8</accession>
<dbReference type="PANTHER" id="PTHR31321">
    <property type="entry name" value="ACYL-COA THIOESTER HYDROLASE YBHC-RELATED"/>
    <property type="match status" value="1"/>
</dbReference>
<dbReference type="STRING" id="3847.K7KBH8"/>
<comment type="catalytic activity">
    <reaction evidence="9">
        <text>[(1-&gt;4)-alpha-D-galacturonosyl methyl ester](n) + n H2O = [(1-&gt;4)-alpha-D-galacturonosyl](n) + n methanol + n H(+)</text>
        <dbReference type="Rhea" id="RHEA:22380"/>
        <dbReference type="Rhea" id="RHEA-COMP:14570"/>
        <dbReference type="Rhea" id="RHEA-COMP:14573"/>
        <dbReference type="ChEBI" id="CHEBI:15377"/>
        <dbReference type="ChEBI" id="CHEBI:15378"/>
        <dbReference type="ChEBI" id="CHEBI:17790"/>
        <dbReference type="ChEBI" id="CHEBI:140522"/>
        <dbReference type="ChEBI" id="CHEBI:140523"/>
        <dbReference type="EC" id="3.1.1.11"/>
    </reaction>
</comment>
<dbReference type="EnsemblPlants" id="KRH73809">
    <property type="protein sequence ID" value="KRH73809"/>
    <property type="gene ID" value="GLYMA_02G294700"/>
</dbReference>
<dbReference type="PANTHER" id="PTHR31321:SF120">
    <property type="entry name" value="PECTINESTERASE 52-RELATED"/>
    <property type="match status" value="1"/>
</dbReference>
<reference evidence="14" key="2">
    <citation type="submission" date="2018-02" db="UniProtKB">
        <authorList>
            <consortium name="EnsemblPlants"/>
        </authorList>
    </citation>
    <scope>IDENTIFICATION</scope>
    <source>
        <strain evidence="14">Williams 82</strain>
    </source>
</reference>
<dbReference type="Gramene" id="KRH73809">
    <property type="protein sequence ID" value="KRH73809"/>
    <property type="gene ID" value="GLYMA_02G294700"/>
</dbReference>
<dbReference type="GO" id="GO:0030599">
    <property type="term" value="F:pectinesterase activity"/>
    <property type="evidence" value="ECO:0000318"/>
    <property type="project" value="GO_Central"/>
</dbReference>
<keyword evidence="15" id="KW-1185">Reference proteome</keyword>
<evidence type="ECO:0000256" key="1">
    <source>
        <dbReference type="ARBA" id="ARBA00004191"/>
    </source>
</evidence>
<keyword evidence="5" id="KW-0134">Cell wall</keyword>
<organism evidence="14">
    <name type="scientific">Glycine max</name>
    <name type="common">Soybean</name>
    <name type="synonym">Glycine hispida</name>
    <dbReference type="NCBI Taxonomy" id="3847"/>
    <lineage>
        <taxon>Eukaryota</taxon>
        <taxon>Viridiplantae</taxon>
        <taxon>Streptophyta</taxon>
        <taxon>Embryophyta</taxon>
        <taxon>Tracheophyta</taxon>
        <taxon>Spermatophyta</taxon>
        <taxon>Magnoliopsida</taxon>
        <taxon>eudicotyledons</taxon>
        <taxon>Gunneridae</taxon>
        <taxon>Pentapetalae</taxon>
        <taxon>rosids</taxon>
        <taxon>fabids</taxon>
        <taxon>Fabales</taxon>
        <taxon>Fabaceae</taxon>
        <taxon>Papilionoideae</taxon>
        <taxon>50 kb inversion clade</taxon>
        <taxon>NPAAA clade</taxon>
        <taxon>indigoferoid/millettioid clade</taxon>
        <taxon>Phaseoleae</taxon>
        <taxon>Glycine</taxon>
        <taxon>Glycine subgen. Soja</taxon>
    </lineage>
</organism>
<dbReference type="Proteomes" id="UP000008827">
    <property type="component" value="Chromosome 2"/>
</dbReference>
<keyword evidence="8" id="KW-0325">Glycoprotein</keyword>
<evidence type="ECO:0000313" key="15">
    <source>
        <dbReference type="Proteomes" id="UP000008827"/>
    </source>
</evidence>
<evidence type="ECO:0000256" key="9">
    <source>
        <dbReference type="ARBA" id="ARBA00047928"/>
    </source>
</evidence>
<dbReference type="EC" id="3.1.1.11" evidence="4"/>
<name>K7KBH8_SOYBN</name>
<dbReference type="OMA" id="MPGLFIF"/>
<evidence type="ECO:0000256" key="10">
    <source>
        <dbReference type="ARBA" id="ARBA00057335"/>
    </source>
</evidence>
<dbReference type="Gene3D" id="2.160.20.10">
    <property type="entry name" value="Single-stranded right-handed beta-helix, Pectin lyase-like"/>
    <property type="match status" value="1"/>
</dbReference>
<evidence type="ECO:0000256" key="11">
    <source>
        <dbReference type="SAM" id="SignalP"/>
    </source>
</evidence>
<dbReference type="PaxDb" id="3847-GLYMA02G46400.2"/>
<gene>
    <name evidence="14" type="primary">LOC100803932</name>
    <name evidence="13" type="ORF">GLYMA_02G294700</name>
</gene>
<evidence type="ECO:0000256" key="8">
    <source>
        <dbReference type="ARBA" id="ARBA00023180"/>
    </source>
</evidence>
<dbReference type="GO" id="GO:0042545">
    <property type="term" value="P:cell wall modification"/>
    <property type="evidence" value="ECO:0007669"/>
    <property type="project" value="InterPro"/>
</dbReference>
<dbReference type="AlphaFoldDB" id="K7KBH8"/>
<dbReference type="GeneID" id="100803932"/>
<dbReference type="SMR" id="K7KBH8"/>
<evidence type="ECO:0000256" key="4">
    <source>
        <dbReference type="ARBA" id="ARBA00013229"/>
    </source>
</evidence>
<dbReference type="FunFam" id="2.160.20.10:FF:000013">
    <property type="entry name" value="Pectinesterase"/>
    <property type="match status" value="1"/>
</dbReference>
<dbReference type="SUPFAM" id="SSF51126">
    <property type="entry name" value="Pectin lyase-like"/>
    <property type="match status" value="1"/>
</dbReference>
<dbReference type="InterPro" id="IPR000070">
    <property type="entry name" value="Pectinesterase_cat"/>
</dbReference>
<comment type="pathway">
    <text evidence="2">Glycan metabolism; pectin degradation; 2-dehydro-3-deoxy-D-gluconate from pectin: step 1/5.</text>
</comment>
<dbReference type="eggNOG" id="ENOG502QVK0">
    <property type="taxonomic scope" value="Eukaryota"/>
</dbReference>
<keyword evidence="6" id="KW-0378">Hydrolase</keyword>
<evidence type="ECO:0000256" key="2">
    <source>
        <dbReference type="ARBA" id="ARBA00005184"/>
    </source>
</evidence>
<proteinExistence type="inferred from homology"/>
<reference evidence="13" key="3">
    <citation type="submission" date="2018-07" db="EMBL/GenBank/DDBJ databases">
        <title>WGS assembly of Glycine max.</title>
        <authorList>
            <person name="Schmutz J."/>
            <person name="Cannon S."/>
            <person name="Schlueter J."/>
            <person name="Ma J."/>
            <person name="Mitros T."/>
            <person name="Nelson W."/>
            <person name="Hyten D."/>
            <person name="Song Q."/>
            <person name="Thelen J."/>
            <person name="Cheng J."/>
            <person name="Xu D."/>
            <person name="Hellsten U."/>
            <person name="May G."/>
            <person name="Yu Y."/>
            <person name="Sakurai T."/>
            <person name="Umezawa T."/>
            <person name="Bhattacharyya M."/>
            <person name="Sandhu D."/>
            <person name="Valliyodan B."/>
            <person name="Lindquist E."/>
            <person name="Peto M."/>
            <person name="Grant D."/>
            <person name="Shu S."/>
            <person name="Goodstein D."/>
            <person name="Barry K."/>
            <person name="Futrell-Griggs M."/>
            <person name="Abernathy B."/>
            <person name="Du J."/>
            <person name="Tian Z."/>
            <person name="Zhu L."/>
            <person name="Gill N."/>
            <person name="Joshi T."/>
            <person name="Libault M."/>
            <person name="Sethuraman A."/>
            <person name="Zhang X."/>
            <person name="Shinozaki K."/>
            <person name="Nguyen H."/>
            <person name="Wing R."/>
            <person name="Cregan P."/>
            <person name="Specht J."/>
            <person name="Grimwood J."/>
            <person name="Rokhsar D."/>
            <person name="Stacey G."/>
            <person name="Shoemaker R."/>
            <person name="Jackson S."/>
        </authorList>
    </citation>
    <scope>NUCLEOTIDE SEQUENCE</scope>
    <source>
        <tissue evidence="13">Callus</tissue>
    </source>
</reference>
<dbReference type="KEGG" id="gmx:100803932"/>
<dbReference type="InterPro" id="IPR011050">
    <property type="entry name" value="Pectin_lyase_fold/virulence"/>
</dbReference>
<evidence type="ECO:0000259" key="12">
    <source>
        <dbReference type="Pfam" id="PF01095"/>
    </source>
</evidence>
<keyword evidence="11" id="KW-0732">Signal</keyword>
<dbReference type="OrthoDB" id="2019149at2759"/>
<sequence>MEMLLRPVLFPLLLFLFCSSWVEGAMDCWGNKIQHTIVVDQHGKGEFRTVQAAFDSIKENNDRWVKVHINAGTYTEKVQISIYKPCIFLEGSGKEVTTITSSGFHSTSTININASSDDNSQSDNTGATCVSFPSNVIVIGITFENSFNLVGSQSIAPAPAAAIYGDKSVFFKCGFVSYQDTLFDSKGRHYFKDCYIGGEVDFIYGSGQSYYEACTINATQERSFPGFVTAQFRDSEIDTSGFVFRAGCVMGIGRVNLGRAWGPYSRVIFHGTYLSPIVSPEGWNAWDYTGQESNLTYAEVDCTGPGANTAKRVKWEKNLTGSQLNEFSLSSFINQDGWLSYLPITF</sequence>
<dbReference type="HOGENOM" id="CLU_012243_3_0_1"/>
<reference evidence="13 14" key="1">
    <citation type="journal article" date="2010" name="Nature">
        <title>Genome sequence of the palaeopolyploid soybean.</title>
        <authorList>
            <person name="Schmutz J."/>
            <person name="Cannon S.B."/>
            <person name="Schlueter J."/>
            <person name="Ma J."/>
            <person name="Mitros T."/>
            <person name="Nelson W."/>
            <person name="Hyten D.L."/>
            <person name="Song Q."/>
            <person name="Thelen J.J."/>
            <person name="Cheng J."/>
            <person name="Xu D."/>
            <person name="Hellsten U."/>
            <person name="May G.D."/>
            <person name="Yu Y."/>
            <person name="Sakurai T."/>
            <person name="Umezawa T."/>
            <person name="Bhattacharyya M.K."/>
            <person name="Sandhu D."/>
            <person name="Valliyodan B."/>
            <person name="Lindquist E."/>
            <person name="Peto M."/>
            <person name="Grant D."/>
            <person name="Shu S."/>
            <person name="Goodstein D."/>
            <person name="Barry K."/>
            <person name="Futrell-Griggs M."/>
            <person name="Abernathy B."/>
            <person name="Du J."/>
            <person name="Tian Z."/>
            <person name="Zhu L."/>
            <person name="Gill N."/>
            <person name="Joshi T."/>
            <person name="Libault M."/>
            <person name="Sethuraman A."/>
            <person name="Zhang X.-C."/>
            <person name="Shinozaki K."/>
            <person name="Nguyen H.T."/>
            <person name="Wing R.A."/>
            <person name="Cregan P."/>
            <person name="Specht J."/>
            <person name="Grimwood J."/>
            <person name="Rokhsar D."/>
            <person name="Stacey G."/>
            <person name="Shoemaker R.C."/>
            <person name="Jackson S.A."/>
        </authorList>
    </citation>
    <scope>NUCLEOTIDE SEQUENCE [LARGE SCALE GENOMIC DNA]</scope>
    <source>
        <strain evidence="14">cv. Williams 82</strain>
        <tissue evidence="13">Callus</tissue>
    </source>
</reference>
<evidence type="ECO:0000313" key="14">
    <source>
        <dbReference type="EnsemblPlants" id="KRH73809"/>
    </source>
</evidence>
<comment type="subcellular location">
    <subcellularLocation>
        <location evidence="1">Secreted</location>
        <location evidence="1">Cell wall</location>
    </subcellularLocation>
</comment>
<feature type="signal peptide" evidence="11">
    <location>
        <begin position="1"/>
        <end position="24"/>
    </location>
</feature>
<evidence type="ECO:0000256" key="6">
    <source>
        <dbReference type="ARBA" id="ARBA00022801"/>
    </source>
</evidence>
<evidence type="ECO:0000256" key="7">
    <source>
        <dbReference type="ARBA" id="ARBA00023085"/>
    </source>
</evidence>
<comment type="similarity">
    <text evidence="3">Belongs to the pectinesterase family.</text>
</comment>
<keyword evidence="5" id="KW-0964">Secreted</keyword>
<comment type="function">
    <text evidence="10">Acts in the modification of cell walls via demethylesterification of cell wall pectin.</text>
</comment>
<dbReference type="RefSeq" id="XP_003518532.2">
    <property type="nucleotide sequence ID" value="XM_003518484.5"/>
</dbReference>
<dbReference type="UniPathway" id="UPA00545">
    <property type="reaction ID" value="UER00823"/>
</dbReference>
<evidence type="ECO:0000256" key="3">
    <source>
        <dbReference type="ARBA" id="ARBA00008891"/>
    </source>
</evidence>
<protein>
    <recommendedName>
        <fullName evidence="4">pectinesterase</fullName>
        <ecNumber evidence="4">3.1.1.11</ecNumber>
    </recommendedName>
</protein>
<feature type="domain" description="Pectinesterase catalytic" evidence="12">
    <location>
        <begin position="37"/>
        <end position="335"/>
    </location>
</feature>
<evidence type="ECO:0000256" key="5">
    <source>
        <dbReference type="ARBA" id="ARBA00022512"/>
    </source>
</evidence>
<feature type="chain" id="PRO_5014580676" description="pectinesterase" evidence="11">
    <location>
        <begin position="25"/>
        <end position="346"/>
    </location>
</feature>
<dbReference type="GO" id="GO:0045490">
    <property type="term" value="P:pectin catabolic process"/>
    <property type="evidence" value="ECO:0000318"/>
    <property type="project" value="GO_Central"/>
</dbReference>
<dbReference type="EMBL" id="CM000835">
    <property type="protein sequence ID" value="KRH73809.1"/>
    <property type="molecule type" value="Genomic_DNA"/>
</dbReference>
<dbReference type="Pfam" id="PF01095">
    <property type="entry name" value="Pectinesterase"/>
    <property type="match status" value="1"/>
</dbReference>
<keyword evidence="7" id="KW-0063">Aspartyl esterase</keyword>
<evidence type="ECO:0000313" key="13">
    <source>
        <dbReference type="EMBL" id="KRH73809.1"/>
    </source>
</evidence>
<dbReference type="InterPro" id="IPR012334">
    <property type="entry name" value="Pectin_lyas_fold"/>
</dbReference>